<comment type="caution">
    <text evidence="5">The sequence shown here is derived from an EMBL/GenBank/DDBJ whole genome shotgun (WGS) entry which is preliminary data.</text>
</comment>
<dbReference type="STRING" id="542762.A0A4S4DL24"/>
<dbReference type="EMBL" id="SDRB02010911">
    <property type="protein sequence ID" value="THG03630.1"/>
    <property type="molecule type" value="Genomic_DNA"/>
</dbReference>
<evidence type="ECO:0000256" key="2">
    <source>
        <dbReference type="ARBA" id="ARBA00022704"/>
    </source>
</evidence>
<dbReference type="InterPro" id="IPR000010">
    <property type="entry name" value="Cystatin_dom"/>
</dbReference>
<keyword evidence="1" id="KW-0646">Protease inhibitor</keyword>
<evidence type="ECO:0000256" key="3">
    <source>
        <dbReference type="SAM" id="SignalP"/>
    </source>
</evidence>
<accession>A0A4S4DL24</accession>
<dbReference type="SMART" id="SM00043">
    <property type="entry name" value="CY"/>
    <property type="match status" value="1"/>
</dbReference>
<reference evidence="5 7" key="1">
    <citation type="journal article" date="2018" name="Proc. Natl. Acad. Sci. U.S.A.">
        <title>Draft genome sequence of Camellia sinensis var. sinensis provides insights into the evolution of the tea genome and tea quality.</title>
        <authorList>
            <person name="Wei C."/>
            <person name="Yang H."/>
            <person name="Wang S."/>
            <person name="Zhao J."/>
            <person name="Liu C."/>
            <person name="Gao L."/>
            <person name="Xia E."/>
            <person name="Lu Y."/>
            <person name="Tai Y."/>
            <person name="She G."/>
            <person name="Sun J."/>
            <person name="Cao H."/>
            <person name="Tong W."/>
            <person name="Gao Q."/>
            <person name="Li Y."/>
            <person name="Deng W."/>
            <person name="Jiang X."/>
            <person name="Wang W."/>
            <person name="Chen Q."/>
            <person name="Zhang S."/>
            <person name="Li H."/>
            <person name="Wu J."/>
            <person name="Wang P."/>
            <person name="Li P."/>
            <person name="Shi C."/>
            <person name="Zheng F."/>
            <person name="Jian J."/>
            <person name="Huang B."/>
            <person name="Shan D."/>
            <person name="Shi M."/>
            <person name="Fang C."/>
            <person name="Yue Y."/>
            <person name="Li F."/>
            <person name="Li D."/>
            <person name="Wei S."/>
            <person name="Han B."/>
            <person name="Jiang C."/>
            <person name="Yin Y."/>
            <person name="Xia T."/>
            <person name="Zhang Z."/>
            <person name="Bennetzen J.L."/>
            <person name="Zhao S."/>
            <person name="Wan X."/>
        </authorList>
    </citation>
    <scope>NUCLEOTIDE SEQUENCE [LARGE SCALE GENOMIC DNA]</scope>
    <source>
        <strain evidence="7">cv. Shuchazao</strain>
        <tissue evidence="5">Leaf</tissue>
    </source>
</reference>
<keyword evidence="2" id="KW-0789">Thiol protease inhibitor</keyword>
<feature type="domain" description="Cystatin" evidence="4">
    <location>
        <begin position="35"/>
        <end position="125"/>
    </location>
</feature>
<dbReference type="Pfam" id="PF16845">
    <property type="entry name" value="SQAPI"/>
    <property type="match status" value="1"/>
</dbReference>
<feature type="chain" id="PRO_5033448857" description="Cystatin domain-containing protein" evidence="3">
    <location>
        <begin position="29"/>
        <end position="125"/>
    </location>
</feature>
<evidence type="ECO:0000259" key="4">
    <source>
        <dbReference type="SMART" id="SM00043"/>
    </source>
</evidence>
<evidence type="ECO:0000256" key="1">
    <source>
        <dbReference type="ARBA" id="ARBA00022690"/>
    </source>
</evidence>
<dbReference type="Gene3D" id="3.10.450.10">
    <property type="match status" value="1"/>
</dbReference>
<dbReference type="GO" id="GO:0004869">
    <property type="term" value="F:cysteine-type endopeptidase inhibitor activity"/>
    <property type="evidence" value="ECO:0007669"/>
    <property type="project" value="UniProtKB-KW"/>
</dbReference>
<feature type="signal peptide" evidence="3">
    <location>
        <begin position="1"/>
        <end position="28"/>
    </location>
</feature>
<name>A0A4S4DL24_CAMSN</name>
<dbReference type="Proteomes" id="UP000306102">
    <property type="component" value="Unassembled WGS sequence"/>
</dbReference>
<dbReference type="PANTHER" id="PTHR47364:SF2">
    <property type="entry name" value="CYSTEINE PROTEINASE INHIBITOR 5"/>
    <property type="match status" value="1"/>
</dbReference>
<dbReference type="PANTHER" id="PTHR47364">
    <property type="entry name" value="CYSTEINE PROTEINASE INHIBITOR 5"/>
    <property type="match status" value="1"/>
</dbReference>
<keyword evidence="7" id="KW-1185">Reference proteome</keyword>
<evidence type="ECO:0000313" key="6">
    <source>
        <dbReference type="EMBL" id="THG03630.1"/>
    </source>
</evidence>
<evidence type="ECO:0000313" key="7">
    <source>
        <dbReference type="Proteomes" id="UP000306102"/>
    </source>
</evidence>
<dbReference type="EMBL" id="SDRB02010911">
    <property type="protein sequence ID" value="THG03628.1"/>
    <property type="molecule type" value="Genomic_DNA"/>
</dbReference>
<organism evidence="5 7">
    <name type="scientific">Camellia sinensis var. sinensis</name>
    <name type="common">China tea</name>
    <dbReference type="NCBI Taxonomy" id="542762"/>
    <lineage>
        <taxon>Eukaryota</taxon>
        <taxon>Viridiplantae</taxon>
        <taxon>Streptophyta</taxon>
        <taxon>Embryophyta</taxon>
        <taxon>Tracheophyta</taxon>
        <taxon>Spermatophyta</taxon>
        <taxon>Magnoliopsida</taxon>
        <taxon>eudicotyledons</taxon>
        <taxon>Gunneridae</taxon>
        <taxon>Pentapetalae</taxon>
        <taxon>asterids</taxon>
        <taxon>Ericales</taxon>
        <taxon>Theaceae</taxon>
        <taxon>Camellia</taxon>
    </lineage>
</organism>
<sequence length="125" mass="13502">MTLKSQSQATLFIFALFVITFVLTDVSAAQGGRKPLLGGWTPIQNVSSPEVQEVARFAVSEHNKEANTNLKLQKVVSGETQVVSGTNYKLVIAAADGGGGAGNYEAVVWVKPWENYKNLTSFKKL</sequence>
<evidence type="ECO:0000313" key="5">
    <source>
        <dbReference type="EMBL" id="THG03628.1"/>
    </source>
</evidence>
<reference evidence="5" key="2">
    <citation type="submission" date="2019-04" db="EMBL/GenBank/DDBJ databases">
        <authorList>
            <person name="Wei C."/>
            <person name="Yang H."/>
            <person name="Wang S."/>
            <person name="Gao L."/>
            <person name="Liu C."/>
            <person name="Zhao J."/>
            <person name="Xia E."/>
            <person name="Wan X."/>
        </authorList>
    </citation>
    <scope>NUCLEOTIDE SEQUENCE</scope>
    <source>
        <tissue evidence="5">Leaf</tissue>
    </source>
</reference>
<keyword evidence="3" id="KW-0732">Signal</keyword>
<dbReference type="AlphaFoldDB" id="A0A4S4DL24"/>
<dbReference type="CDD" id="cd00042">
    <property type="entry name" value="CY"/>
    <property type="match status" value="1"/>
</dbReference>
<dbReference type="InterPro" id="IPR046350">
    <property type="entry name" value="Cystatin_sf"/>
</dbReference>
<protein>
    <recommendedName>
        <fullName evidence="4">Cystatin domain-containing protein</fullName>
    </recommendedName>
</protein>
<dbReference type="SUPFAM" id="SSF54403">
    <property type="entry name" value="Cystatin/monellin"/>
    <property type="match status" value="1"/>
</dbReference>
<gene>
    <name evidence="5" type="ORF">TEA_014478</name>
    <name evidence="6" type="ORF">TEA_014480</name>
</gene>
<proteinExistence type="predicted"/>